<dbReference type="InterPro" id="IPR011993">
    <property type="entry name" value="PH-like_dom_sf"/>
</dbReference>
<dbReference type="Proteomes" id="UP001329430">
    <property type="component" value="Chromosome 1"/>
</dbReference>
<gene>
    <name evidence="3" type="ORF">RI129_000238</name>
</gene>
<organism evidence="3 4">
    <name type="scientific">Pyrocoelia pectoralis</name>
    <dbReference type="NCBI Taxonomy" id="417401"/>
    <lineage>
        <taxon>Eukaryota</taxon>
        <taxon>Metazoa</taxon>
        <taxon>Ecdysozoa</taxon>
        <taxon>Arthropoda</taxon>
        <taxon>Hexapoda</taxon>
        <taxon>Insecta</taxon>
        <taxon>Pterygota</taxon>
        <taxon>Neoptera</taxon>
        <taxon>Endopterygota</taxon>
        <taxon>Coleoptera</taxon>
        <taxon>Polyphaga</taxon>
        <taxon>Elateriformia</taxon>
        <taxon>Elateroidea</taxon>
        <taxon>Lampyridae</taxon>
        <taxon>Lampyrinae</taxon>
        <taxon>Pyrocoelia</taxon>
    </lineage>
</organism>
<protein>
    <recommendedName>
        <fullName evidence="5">ELMO domain-containing protein</fullName>
    </recommendedName>
</protein>
<dbReference type="AlphaFoldDB" id="A0AAN7VR08"/>
<evidence type="ECO:0000313" key="4">
    <source>
        <dbReference type="Proteomes" id="UP001329430"/>
    </source>
</evidence>
<evidence type="ECO:0000313" key="3">
    <source>
        <dbReference type="EMBL" id="KAK5649209.1"/>
    </source>
</evidence>
<feature type="domain" description="ELMO armadillo-like helical" evidence="1">
    <location>
        <begin position="116"/>
        <end position="265"/>
    </location>
</feature>
<dbReference type="Pfam" id="PF11841">
    <property type="entry name" value="ELMO_ARM"/>
    <property type="match status" value="1"/>
</dbReference>
<dbReference type="Pfam" id="PF16457">
    <property type="entry name" value="PH_12"/>
    <property type="match status" value="1"/>
</dbReference>
<dbReference type="Gene3D" id="2.30.29.30">
    <property type="entry name" value="Pleckstrin-homology domain (PH domain)/Phosphotyrosine-binding domain (PTB)"/>
    <property type="match status" value="1"/>
</dbReference>
<evidence type="ECO:0000259" key="1">
    <source>
        <dbReference type="Pfam" id="PF11841"/>
    </source>
</evidence>
<feature type="domain" description="PH" evidence="2">
    <location>
        <begin position="548"/>
        <end position="665"/>
    </location>
</feature>
<evidence type="ECO:0008006" key="5">
    <source>
        <dbReference type="Google" id="ProtNLM"/>
    </source>
</evidence>
<dbReference type="InterPro" id="IPR001849">
    <property type="entry name" value="PH_domain"/>
</dbReference>
<dbReference type="SUPFAM" id="SSF50729">
    <property type="entry name" value="PH domain-like"/>
    <property type="match status" value="1"/>
</dbReference>
<reference evidence="3 4" key="1">
    <citation type="journal article" date="2024" name="Insects">
        <title>An Improved Chromosome-Level Genome Assembly of the Firefly Pyrocoelia pectoralis.</title>
        <authorList>
            <person name="Fu X."/>
            <person name="Meyer-Rochow V.B."/>
            <person name="Ballantyne L."/>
            <person name="Zhu X."/>
        </authorList>
    </citation>
    <scope>NUCLEOTIDE SEQUENCE [LARGE SCALE GENOMIC DNA]</scope>
    <source>
        <strain evidence="3">XCY_ONT2</strain>
    </source>
</reference>
<sequence length="736" mass="85803">MDAKIGLEINGTQILFKINKQKSLKDNIDSVCVENNLGPSENYGLKFGYTTERSNEGNYVTEDNFQTIQNGCTLKLVESLDKLIDRTFENINHNRQQSIQELYSLSTDPGFIKHLVEKNHDADIIQWLTNENLCGKELSVSLLILLHLLKKQYIKELPSDIVRNIIKWVKSSSLISTNQIQYALAVLCQILYLRGHASNKQTIILELSVDDVISFISRQEFSQLQLNTMMLINAMVKNLKGEKRHYLIKDLNRSKNKEYIFTYIIKKSRIDSGMAHELYAYQTYILNPYSTSLNAPINTVDNPMLKEFEWCDDKLTRSSTYVDYGEIYRNRSNSTGTLLEDVDDIRISIASGDSGISDNAERNTSSMSEHHISLLTYEALLHYKKYHYKNFCQSRIEENTYEPGIYTSSDKITRMLANILHIGMEPTRSGDVYHPLVFNTSLKLPFFLELFSRTMWLLSKTRKEMRAWSYDDYSKVLLVLEKQVKMALSEKPMDYASLTTKMMMVTYEEVDKQWQNEKQHGWKKIYENNPNVQMLKENFRTYNEKLIFESRMKTLQNGDLFPKLPEKKGKQQYFFLHLSENRRMIIWGAWNENVRDFRAKEPERFNVEEIKHFIVGKACPHVKDNSVKNPERAFSIILEKGITINFLAKDVKIANLWIDGFSLLLDQPHRSNEYRKDLETLLEMDCALHLLELQHIPLPETAPIIPALPVPIRLKPNIPTKSPNIKLRKQQINIRK</sequence>
<comment type="caution">
    <text evidence="3">The sequence shown here is derived from an EMBL/GenBank/DDBJ whole genome shotgun (WGS) entry which is preliminary data.</text>
</comment>
<keyword evidence="4" id="KW-1185">Reference proteome</keyword>
<name>A0AAN7VR08_9COLE</name>
<dbReference type="InterPro" id="IPR024574">
    <property type="entry name" value="ELMO_ARM"/>
</dbReference>
<dbReference type="EMBL" id="JAVRBK010000001">
    <property type="protein sequence ID" value="KAK5649209.1"/>
    <property type="molecule type" value="Genomic_DNA"/>
</dbReference>
<accession>A0AAN7VR08</accession>
<proteinExistence type="predicted"/>
<evidence type="ECO:0000259" key="2">
    <source>
        <dbReference type="Pfam" id="PF16457"/>
    </source>
</evidence>